<dbReference type="Proteomes" id="UP000228497">
    <property type="component" value="Unassembled WGS sequence"/>
</dbReference>
<feature type="region of interest" description="Disordered" evidence="1">
    <location>
        <begin position="71"/>
        <end position="95"/>
    </location>
</feature>
<proteinExistence type="predicted"/>
<feature type="non-terminal residue" evidence="2">
    <location>
        <position position="1"/>
    </location>
</feature>
<dbReference type="AlphaFoldDB" id="A0A2M7FD14"/>
<dbReference type="EMBL" id="PFFD01000096">
    <property type="protein sequence ID" value="PIV86997.1"/>
    <property type="molecule type" value="Genomic_DNA"/>
</dbReference>
<sequence length="95" mass="10408">DTLQFTPVVSVTEIRDESHGVIETARYAVNLLTGAITFNGTPIPAMEATYTVTYLYRPTFWYIGAAQSGNRPAPGFGEALPQRGMLSWKRPGGEE</sequence>
<comment type="caution">
    <text evidence="2">The sequence shown here is derived from an EMBL/GenBank/DDBJ whole genome shotgun (WGS) entry which is preliminary data.</text>
</comment>
<name>A0A2M7FD14_9BACT</name>
<reference evidence="3" key="1">
    <citation type="submission" date="2017-09" db="EMBL/GenBank/DDBJ databases">
        <title>Depth-based differentiation of microbial function through sediment-hosted aquifers and enrichment of novel symbionts in the deep terrestrial subsurface.</title>
        <authorList>
            <person name="Probst A.J."/>
            <person name="Ladd B."/>
            <person name="Jarett J.K."/>
            <person name="Geller-Mcgrath D.E."/>
            <person name="Sieber C.M.K."/>
            <person name="Emerson J.B."/>
            <person name="Anantharaman K."/>
            <person name="Thomas B.C."/>
            <person name="Malmstrom R."/>
            <person name="Stieglmeier M."/>
            <person name="Klingl A."/>
            <person name="Woyke T."/>
            <person name="Ryan C.M."/>
            <person name="Banfield J.F."/>
        </authorList>
    </citation>
    <scope>NUCLEOTIDE SEQUENCE [LARGE SCALE GENOMIC DNA]</scope>
</reference>
<organism evidence="2 3">
    <name type="scientific">Candidatus Kaiserbacteria bacterium CG17_big_fil_post_rev_8_21_14_2_50_51_7</name>
    <dbReference type="NCBI Taxonomy" id="1974613"/>
    <lineage>
        <taxon>Bacteria</taxon>
        <taxon>Candidatus Kaiseribacteriota</taxon>
    </lineage>
</organism>
<gene>
    <name evidence="2" type="ORF">COW49_02160</name>
</gene>
<evidence type="ECO:0000256" key="1">
    <source>
        <dbReference type="SAM" id="MobiDB-lite"/>
    </source>
</evidence>
<evidence type="ECO:0000313" key="3">
    <source>
        <dbReference type="Proteomes" id="UP000228497"/>
    </source>
</evidence>
<accession>A0A2M7FD14</accession>
<protein>
    <submittedName>
        <fullName evidence="2">Uncharacterized protein</fullName>
    </submittedName>
</protein>
<evidence type="ECO:0000313" key="2">
    <source>
        <dbReference type="EMBL" id="PIV86997.1"/>
    </source>
</evidence>